<protein>
    <submittedName>
        <fullName evidence="5">EXPERA domain-containing protein</fullName>
    </submittedName>
</protein>
<evidence type="ECO:0000313" key="4">
    <source>
        <dbReference type="Proteomes" id="UP000271162"/>
    </source>
</evidence>
<organism evidence="5">
    <name type="scientific">Nippostrongylus brasiliensis</name>
    <name type="common">Rat hookworm</name>
    <dbReference type="NCBI Taxonomy" id="27835"/>
    <lineage>
        <taxon>Eukaryota</taxon>
        <taxon>Metazoa</taxon>
        <taxon>Ecdysozoa</taxon>
        <taxon>Nematoda</taxon>
        <taxon>Chromadorea</taxon>
        <taxon>Rhabditida</taxon>
        <taxon>Rhabditina</taxon>
        <taxon>Rhabditomorpha</taxon>
        <taxon>Strongyloidea</taxon>
        <taxon>Heligmosomidae</taxon>
        <taxon>Nippostrongylus</taxon>
    </lineage>
</organism>
<feature type="chain" id="PRO_5043126079" evidence="2">
    <location>
        <begin position="20"/>
        <end position="150"/>
    </location>
</feature>
<evidence type="ECO:0000256" key="2">
    <source>
        <dbReference type="SAM" id="SignalP"/>
    </source>
</evidence>
<keyword evidence="4" id="KW-1185">Reference proteome</keyword>
<dbReference type="AlphaFoldDB" id="A0A0N4YQC0"/>
<proteinExistence type="predicted"/>
<reference evidence="5" key="1">
    <citation type="submission" date="2017-02" db="UniProtKB">
        <authorList>
            <consortium name="WormBaseParasite"/>
        </authorList>
    </citation>
    <scope>IDENTIFICATION</scope>
</reference>
<reference evidence="3 4" key="2">
    <citation type="submission" date="2018-11" db="EMBL/GenBank/DDBJ databases">
        <authorList>
            <consortium name="Pathogen Informatics"/>
        </authorList>
    </citation>
    <scope>NUCLEOTIDE SEQUENCE [LARGE SCALE GENOMIC DNA]</scope>
</reference>
<dbReference type="EMBL" id="UYSL01024184">
    <property type="protein sequence ID" value="VDL83177.1"/>
    <property type="molecule type" value="Genomic_DNA"/>
</dbReference>
<dbReference type="Proteomes" id="UP000271162">
    <property type="component" value="Unassembled WGS sequence"/>
</dbReference>
<evidence type="ECO:0000256" key="1">
    <source>
        <dbReference type="SAM" id="Phobius"/>
    </source>
</evidence>
<feature type="transmembrane region" description="Helical" evidence="1">
    <location>
        <begin position="51"/>
        <end position="72"/>
    </location>
</feature>
<gene>
    <name evidence="3" type="ORF">NBR_LOCUS19443</name>
</gene>
<evidence type="ECO:0000313" key="3">
    <source>
        <dbReference type="EMBL" id="VDL83177.1"/>
    </source>
</evidence>
<feature type="transmembrane region" description="Helical" evidence="1">
    <location>
        <begin position="84"/>
        <end position="107"/>
    </location>
</feature>
<evidence type="ECO:0000313" key="5">
    <source>
        <dbReference type="WBParaSite" id="NBR_0001944201-mRNA-1"/>
    </source>
</evidence>
<keyword evidence="1" id="KW-0812">Transmembrane</keyword>
<keyword evidence="1" id="KW-0472">Membrane</keyword>
<accession>A0A0N4YQC0</accession>
<dbReference type="WBParaSite" id="NBR_0001944201-mRNA-1">
    <property type="protein sequence ID" value="NBR_0001944201-mRNA-1"/>
    <property type="gene ID" value="NBR_0001944201"/>
</dbReference>
<keyword evidence="1" id="KW-1133">Transmembrane helix</keyword>
<feature type="signal peptide" evidence="2">
    <location>
        <begin position="1"/>
        <end position="19"/>
    </location>
</feature>
<keyword evidence="2" id="KW-0732">Signal</keyword>
<sequence>MFVALVLFATAHTLFQVTGGPYLFNYDALSYDIYRTWLTQEDKFLRILWNLSYYLLWKLSPFLILFGLFGAFPWPPPTMKKVAFIIVALILLPTPLAAISEITLAVGNQRNVRSILSPEYELWGPRMTDDRKRAEMMEKKVRNYRYLDYF</sequence>
<name>A0A0N4YQC0_NIPBR</name>